<dbReference type="Proteomes" id="UP000091857">
    <property type="component" value="Chromosome 9"/>
</dbReference>
<feature type="non-terminal residue" evidence="1">
    <location>
        <position position="234"/>
    </location>
</feature>
<accession>A0ACB7H5P5</accession>
<sequence>KNGEHIKYPLNLDISKEKDKSKFYHFYDDYGHTTDECQNLKDEIEKLAKKGALNKFSKKKKVCKEAKIMVVESLSQHLITLNMISTPHSGLLVISARIMFMVKQILIDIEIFINLITLDIFDKLGLDQKKNLSKVSYPLVELGDKLVPVIGVTNLIVVVGDEKFKREIYMKFTVVDIPLSYNSILGWPILNNYKIIFNMEYLCLKLPIGGGIAVAMGSQDSSFVIRRVPVNLCD</sequence>
<comment type="caution">
    <text evidence="1">The sequence shown here is derived from an EMBL/GenBank/DDBJ whole genome shotgun (WGS) entry which is preliminary data.</text>
</comment>
<evidence type="ECO:0000313" key="2">
    <source>
        <dbReference type="Proteomes" id="UP000091857"/>
    </source>
</evidence>
<gene>
    <name evidence="1" type="ORF">MANES_09G078108v8</name>
</gene>
<evidence type="ECO:0000313" key="1">
    <source>
        <dbReference type="EMBL" id="KAG8647526.1"/>
    </source>
</evidence>
<protein>
    <submittedName>
        <fullName evidence="1">Uncharacterized protein</fullName>
    </submittedName>
</protein>
<proteinExistence type="predicted"/>
<organism evidence="1 2">
    <name type="scientific">Manihot esculenta</name>
    <name type="common">Cassava</name>
    <name type="synonym">Jatropha manihot</name>
    <dbReference type="NCBI Taxonomy" id="3983"/>
    <lineage>
        <taxon>Eukaryota</taxon>
        <taxon>Viridiplantae</taxon>
        <taxon>Streptophyta</taxon>
        <taxon>Embryophyta</taxon>
        <taxon>Tracheophyta</taxon>
        <taxon>Spermatophyta</taxon>
        <taxon>Magnoliopsida</taxon>
        <taxon>eudicotyledons</taxon>
        <taxon>Gunneridae</taxon>
        <taxon>Pentapetalae</taxon>
        <taxon>rosids</taxon>
        <taxon>fabids</taxon>
        <taxon>Malpighiales</taxon>
        <taxon>Euphorbiaceae</taxon>
        <taxon>Crotonoideae</taxon>
        <taxon>Manihoteae</taxon>
        <taxon>Manihot</taxon>
    </lineage>
</organism>
<dbReference type="EMBL" id="CM004395">
    <property type="protein sequence ID" value="KAG8647526.1"/>
    <property type="molecule type" value="Genomic_DNA"/>
</dbReference>
<reference evidence="2" key="1">
    <citation type="journal article" date="2016" name="Nat. Biotechnol.">
        <title>Sequencing wild and cultivated cassava and related species reveals extensive interspecific hybridization and genetic diversity.</title>
        <authorList>
            <person name="Bredeson J.V."/>
            <person name="Lyons J.B."/>
            <person name="Prochnik S.E."/>
            <person name="Wu G.A."/>
            <person name="Ha C.M."/>
            <person name="Edsinger-Gonzales E."/>
            <person name="Grimwood J."/>
            <person name="Schmutz J."/>
            <person name="Rabbi I.Y."/>
            <person name="Egesi C."/>
            <person name="Nauluvula P."/>
            <person name="Lebot V."/>
            <person name="Ndunguru J."/>
            <person name="Mkamilo G."/>
            <person name="Bart R.S."/>
            <person name="Setter T.L."/>
            <person name="Gleadow R.M."/>
            <person name="Kulakow P."/>
            <person name="Ferguson M.E."/>
            <person name="Rounsley S."/>
            <person name="Rokhsar D.S."/>
        </authorList>
    </citation>
    <scope>NUCLEOTIDE SEQUENCE [LARGE SCALE GENOMIC DNA]</scope>
    <source>
        <strain evidence="2">cv. AM560-2</strain>
    </source>
</reference>
<name>A0ACB7H5P5_MANES</name>
<keyword evidence="2" id="KW-1185">Reference proteome</keyword>